<reference evidence="4 5" key="1">
    <citation type="journal article" date="2009" name="Stand. Genomic Sci.">
        <title>Complete genome sequence of Pedobacter heparinus type strain (HIM 762-3).</title>
        <authorList>
            <person name="Han C."/>
            <person name="Spring S."/>
            <person name="Lapidus A."/>
            <person name="Del Rio T.G."/>
            <person name="Tice H."/>
            <person name="Copeland A."/>
            <person name="Cheng J.F."/>
            <person name="Lucas S."/>
            <person name="Chen F."/>
            <person name="Nolan M."/>
            <person name="Bruce D."/>
            <person name="Goodwin L."/>
            <person name="Pitluck S."/>
            <person name="Ivanova N."/>
            <person name="Mavromatis K."/>
            <person name="Mikhailova N."/>
            <person name="Pati A."/>
            <person name="Chen A."/>
            <person name="Palaniappan K."/>
            <person name="Land M."/>
            <person name="Hauser L."/>
            <person name="Chang Y.J."/>
            <person name="Jeffries C.C."/>
            <person name="Saunders E."/>
            <person name="Chertkov O."/>
            <person name="Brettin T."/>
            <person name="Goker M."/>
            <person name="Rohde M."/>
            <person name="Bristow J."/>
            <person name="Eisen J.A."/>
            <person name="Markowitz V."/>
            <person name="Hugenholtz P."/>
            <person name="Kyrpides N.C."/>
            <person name="Klenk H.P."/>
            <person name="Detter J.C."/>
        </authorList>
    </citation>
    <scope>NUCLEOTIDE SEQUENCE [LARGE SCALE GENOMIC DNA]</scope>
    <source>
        <strain evidence="5">ATCC 13125 / DSM 2366 / CIP 104194 / JCM 7457 / NBRC 12017 / NCIMB 9290 / NRRL B-14731 / HIM 762-3</strain>
    </source>
</reference>
<keyword evidence="4" id="KW-0808">Transferase</keyword>
<dbReference type="STRING" id="485917.Phep_3565"/>
<dbReference type="eggNOG" id="COG0001">
    <property type="taxonomic scope" value="Bacteria"/>
</dbReference>
<dbReference type="RefSeq" id="WP_015809365.1">
    <property type="nucleotide sequence ID" value="NC_013061.1"/>
</dbReference>
<dbReference type="Pfam" id="PF00202">
    <property type="entry name" value="Aminotran_3"/>
    <property type="match status" value="1"/>
</dbReference>
<keyword evidence="4" id="KW-0032">Aminotransferase</keyword>
<dbReference type="GO" id="GO:0008483">
    <property type="term" value="F:transaminase activity"/>
    <property type="evidence" value="ECO:0007669"/>
    <property type="project" value="UniProtKB-KW"/>
</dbReference>
<dbReference type="InterPro" id="IPR015424">
    <property type="entry name" value="PyrdxlP-dep_Trfase"/>
</dbReference>
<dbReference type="PROSITE" id="PS00600">
    <property type="entry name" value="AA_TRANSFER_CLASS_3"/>
    <property type="match status" value="1"/>
</dbReference>
<dbReference type="KEGG" id="phe:Phep_3565"/>
<dbReference type="PANTHER" id="PTHR43713">
    <property type="entry name" value="GLUTAMATE-1-SEMIALDEHYDE 2,1-AMINOMUTASE"/>
    <property type="match status" value="1"/>
</dbReference>
<comment type="cofactor">
    <cofactor evidence="1">
        <name>pyridoxal 5'-phosphate</name>
        <dbReference type="ChEBI" id="CHEBI:597326"/>
    </cofactor>
</comment>
<comment type="similarity">
    <text evidence="3">Belongs to the class-III pyridoxal-phosphate-dependent aminotransferase family.</text>
</comment>
<sequence length="435" mass="48531">MENKKYIESGALLARAKKVLAGGVSSEFRKYNHPHALFYTHGRGAKVYDADGNEYLDFTLSQGPLILGHSHPEVLHAINDYSELGQLFAGQHIRELELAEKIQELIPSAELMRFCLDGSEAVQTAFRVARAKTGKQKFLRFEGHYHGWLDNVSWGISAGPDGFLGSRENPEVYPWSEGLPARAREEFLIIPWNDPELLIATVEQHHHELAAIITEPVMCNNGCIVADNGFLQCMRDLCDRFGIALIFDEVITGFRLSLGGAQRYFNISPDLSIFAKAMGSGYPISVVAGKNEWMRLIADSRVIHAGTMNSGNASIAAALATIQVLEREDPYENMFLLGERLMEGLCKAAKDTGKQLLVQGPGPMFSIAFTQLDQIKDYRDTLQSDRLKLGKFISGMHNEGVRIIGRGLWYISAAHREEDIEFALHKAQKVLKEMH</sequence>
<keyword evidence="5" id="KW-1185">Reference proteome</keyword>
<evidence type="ECO:0000313" key="4">
    <source>
        <dbReference type="EMBL" id="ACU05756.1"/>
    </source>
</evidence>
<proteinExistence type="inferred from homology"/>
<dbReference type="SUPFAM" id="SSF53383">
    <property type="entry name" value="PLP-dependent transferases"/>
    <property type="match status" value="1"/>
</dbReference>
<evidence type="ECO:0000256" key="2">
    <source>
        <dbReference type="ARBA" id="ARBA00022898"/>
    </source>
</evidence>
<dbReference type="InterPro" id="IPR015422">
    <property type="entry name" value="PyrdxlP-dep_Trfase_small"/>
</dbReference>
<keyword evidence="2 3" id="KW-0663">Pyridoxal phosphate</keyword>
<dbReference type="Gene3D" id="3.90.1150.10">
    <property type="entry name" value="Aspartate Aminotransferase, domain 1"/>
    <property type="match status" value="1"/>
</dbReference>
<accession>C6XTH8</accession>
<dbReference type="InterPro" id="IPR015421">
    <property type="entry name" value="PyrdxlP-dep_Trfase_major"/>
</dbReference>
<protein>
    <submittedName>
        <fullName evidence="4">Aminotransferase class-III</fullName>
    </submittedName>
</protein>
<organism evidence="4 5">
    <name type="scientific">Pedobacter heparinus (strain ATCC 13125 / DSM 2366 / CIP 104194 / JCM 7457 / NBRC 12017 / NCIMB 9290 / NRRL B-14731 / HIM 762-3)</name>
    <dbReference type="NCBI Taxonomy" id="485917"/>
    <lineage>
        <taxon>Bacteria</taxon>
        <taxon>Pseudomonadati</taxon>
        <taxon>Bacteroidota</taxon>
        <taxon>Sphingobacteriia</taxon>
        <taxon>Sphingobacteriales</taxon>
        <taxon>Sphingobacteriaceae</taxon>
        <taxon>Pedobacter</taxon>
    </lineage>
</organism>
<dbReference type="OrthoDB" id="1286826at2"/>
<dbReference type="Gene3D" id="3.40.640.10">
    <property type="entry name" value="Type I PLP-dependent aspartate aminotransferase-like (Major domain)"/>
    <property type="match status" value="1"/>
</dbReference>
<evidence type="ECO:0000256" key="3">
    <source>
        <dbReference type="RuleBase" id="RU003560"/>
    </source>
</evidence>
<evidence type="ECO:0000256" key="1">
    <source>
        <dbReference type="ARBA" id="ARBA00001933"/>
    </source>
</evidence>
<dbReference type="HOGENOM" id="CLU_016922_1_5_10"/>
<dbReference type="Proteomes" id="UP000000852">
    <property type="component" value="Chromosome"/>
</dbReference>
<dbReference type="InterPro" id="IPR049704">
    <property type="entry name" value="Aminotrans_3_PPA_site"/>
</dbReference>
<dbReference type="PIRSF" id="PIRSF000521">
    <property type="entry name" value="Transaminase_4ab_Lys_Orn"/>
    <property type="match status" value="1"/>
</dbReference>
<name>C6XTH8_PEDHD</name>
<dbReference type="GO" id="GO:0030170">
    <property type="term" value="F:pyridoxal phosphate binding"/>
    <property type="evidence" value="ECO:0007669"/>
    <property type="project" value="InterPro"/>
</dbReference>
<dbReference type="InterPro" id="IPR005814">
    <property type="entry name" value="Aminotrans_3"/>
</dbReference>
<dbReference type="CDD" id="cd00610">
    <property type="entry name" value="OAT_like"/>
    <property type="match status" value="1"/>
</dbReference>
<dbReference type="PANTHER" id="PTHR43713:SF3">
    <property type="entry name" value="GLUTAMATE-1-SEMIALDEHYDE 2,1-AMINOMUTASE 1, CHLOROPLASTIC-RELATED"/>
    <property type="match status" value="1"/>
</dbReference>
<dbReference type="EMBL" id="CP001681">
    <property type="protein sequence ID" value="ACU05756.1"/>
    <property type="molecule type" value="Genomic_DNA"/>
</dbReference>
<dbReference type="AlphaFoldDB" id="C6XTH8"/>
<gene>
    <name evidence="4" type="ordered locus">Phep_3565</name>
</gene>
<evidence type="ECO:0000313" key="5">
    <source>
        <dbReference type="Proteomes" id="UP000000852"/>
    </source>
</evidence>